<dbReference type="EMBL" id="CP003155">
    <property type="protein sequence ID" value="AEV30786.1"/>
    <property type="molecule type" value="Genomic_DNA"/>
</dbReference>
<keyword evidence="2" id="KW-1185">Reference proteome</keyword>
<evidence type="ECO:0000313" key="2">
    <source>
        <dbReference type="Proteomes" id="UP000005632"/>
    </source>
</evidence>
<dbReference type="HOGENOM" id="CLU_1676715_0_0_12"/>
<evidence type="ECO:0000313" key="1">
    <source>
        <dbReference type="EMBL" id="AEV30786.1"/>
    </source>
</evidence>
<gene>
    <name evidence="1" type="ordered locus">SpiGrapes_3038</name>
</gene>
<dbReference type="AlphaFoldDB" id="G8QYD9"/>
<proteinExistence type="predicted"/>
<dbReference type="KEGG" id="sgp:SpiGrapes_3038"/>
<dbReference type="eggNOG" id="ENOG502ZK0U">
    <property type="taxonomic scope" value="Bacteria"/>
</dbReference>
<reference evidence="1 2" key="1">
    <citation type="submission" date="2011-11" db="EMBL/GenBank/DDBJ databases">
        <title>Complete sequence of Spirochaeta sp. grapes.</title>
        <authorList>
            <consortium name="US DOE Joint Genome Institute"/>
            <person name="Lucas S."/>
            <person name="Han J."/>
            <person name="Lapidus A."/>
            <person name="Cheng J.-F."/>
            <person name="Goodwin L."/>
            <person name="Pitluck S."/>
            <person name="Peters L."/>
            <person name="Ovchinnikova G."/>
            <person name="Munk A.C."/>
            <person name="Detter J.C."/>
            <person name="Han C."/>
            <person name="Tapia R."/>
            <person name="Land M."/>
            <person name="Hauser L."/>
            <person name="Kyrpides N."/>
            <person name="Ivanova N."/>
            <person name="Pagani I."/>
            <person name="Ritalahtilisa K."/>
            <person name="Loeffler F."/>
            <person name="Woyke T."/>
        </authorList>
    </citation>
    <scope>NUCLEOTIDE SEQUENCE [LARGE SCALE GENOMIC DNA]</scope>
    <source>
        <strain evidence="2">ATCC BAA-1885 / DSM 22778 / Grapes</strain>
    </source>
</reference>
<protein>
    <submittedName>
        <fullName evidence="1">Uncharacterized protein</fullName>
    </submittedName>
</protein>
<name>G8QYD9_SPHPG</name>
<dbReference type="RefSeq" id="WP_014271625.1">
    <property type="nucleotide sequence ID" value="NC_016633.1"/>
</dbReference>
<dbReference type="STRING" id="158190.SpiGrapes_3038"/>
<dbReference type="Proteomes" id="UP000005632">
    <property type="component" value="Chromosome"/>
</dbReference>
<organism evidence="1 2">
    <name type="scientific">Sphaerochaeta pleomorpha (strain ATCC BAA-1885 / DSM 22778 / Grapes)</name>
    <dbReference type="NCBI Taxonomy" id="158190"/>
    <lineage>
        <taxon>Bacteria</taxon>
        <taxon>Pseudomonadati</taxon>
        <taxon>Spirochaetota</taxon>
        <taxon>Spirochaetia</taxon>
        <taxon>Spirochaetales</taxon>
        <taxon>Sphaerochaetaceae</taxon>
        <taxon>Sphaerochaeta</taxon>
    </lineage>
</organism>
<dbReference type="OrthoDB" id="369685at2"/>
<accession>G8QYD9</accession>
<sequence length="152" mass="17867">MEDDAQAFIEELEKRHQGPITWRTYATWYGNDKNILREFGVFLYRCRDSFYYEDFERTPSMFGLSIKTNKKKEPFMKYEGSFAVSDVADSKPITKQQAIKVAQGYMDSKKVNTANSFDKIFRQLVEMVTLKDGSVHFFELIDRKTFVGELHN</sequence>